<evidence type="ECO:0000256" key="5">
    <source>
        <dbReference type="ARBA" id="ARBA00022695"/>
    </source>
</evidence>
<evidence type="ECO:0000256" key="6">
    <source>
        <dbReference type="ARBA" id="ARBA00022705"/>
    </source>
</evidence>
<keyword evidence="5 9" id="KW-0548">Nucleotidyltransferase</keyword>
<evidence type="ECO:0000256" key="7">
    <source>
        <dbReference type="ARBA" id="ARBA00022932"/>
    </source>
</evidence>
<comment type="similarity">
    <text evidence="2 9">Belongs to the beta sliding clamp family.</text>
</comment>
<comment type="subunit">
    <text evidence="9">Forms a ring-shaped head-to-tail homodimer around DNA.</text>
</comment>
<dbReference type="InterPro" id="IPR022634">
    <property type="entry name" value="DNA_polIII_beta_N"/>
</dbReference>
<evidence type="ECO:0000256" key="2">
    <source>
        <dbReference type="ARBA" id="ARBA00010752"/>
    </source>
</evidence>
<dbReference type="InterPro" id="IPR001001">
    <property type="entry name" value="DNA_polIII_beta"/>
</dbReference>
<dbReference type="InterPro" id="IPR022635">
    <property type="entry name" value="DNA_polIII_beta_C"/>
</dbReference>
<name>A0A2H0UPS7_9BACT</name>
<sequence length="370" mass="41289">MQLIILKDNLKKALSRAERAVTENNNLPILKNILLSADSNLKISATNLEIGLVTTAAAKINQKGKITIPFAPFFNIVTNSNSERISLESHEDSLVVKTDNYEAKLQGVSSEEFPIIPSIEEEKIGYIEISSQLFSDALSQVSLSAQISELKPELSGVLLDFQIGQIKLVATDSYRLSEKTIQDQNFKTTLKEAFKVIIPLNTVTEFSRVFSESEEVKVFIEEGQVLFKSNDNYLISRLIDGDYPDYQVIIPEKTETELALERVEFLNALKLVNSFSGRTNDIQLELSENEKALQLYSSNQSIGENKYLVPVKKSGSNLEKTSFNARYLIDGLKSFKAENVTLSLNSSQKPALLKPSGDNSIFYIVMPLES</sequence>
<comment type="function">
    <text evidence="9">Confers DNA tethering and processivity to DNA polymerases and other proteins. Acts as a clamp, forming a ring around DNA (a reaction catalyzed by the clamp-loading complex) which diffuses in an ATP-independent manner freely and bidirectionally along dsDNA. Initially characterized for its ability to contact the catalytic subunit of DNA polymerase III (Pol III), a complex, multichain enzyme responsible for most of the replicative synthesis in bacteria; Pol III exhibits 3'-5' exonuclease proofreading activity. The beta chain is required for initiation of replication as well as for processivity of DNA replication.</text>
</comment>
<comment type="caution">
    <text evidence="13">The sequence shown here is derived from an EMBL/GenBank/DDBJ whole genome shotgun (WGS) entry which is preliminary data.</text>
</comment>
<evidence type="ECO:0000259" key="12">
    <source>
        <dbReference type="Pfam" id="PF02768"/>
    </source>
</evidence>
<evidence type="ECO:0000259" key="10">
    <source>
        <dbReference type="Pfam" id="PF00712"/>
    </source>
</evidence>
<dbReference type="GO" id="GO:0009360">
    <property type="term" value="C:DNA polymerase III complex"/>
    <property type="evidence" value="ECO:0007669"/>
    <property type="project" value="InterPro"/>
</dbReference>
<keyword evidence="8" id="KW-0238">DNA-binding</keyword>
<gene>
    <name evidence="13" type="primary">dnaN</name>
    <name evidence="13" type="ORF">COU09_02555</name>
</gene>
<dbReference type="Pfam" id="PF02767">
    <property type="entry name" value="DNA_pol3_beta_2"/>
    <property type="match status" value="1"/>
</dbReference>
<accession>A0A2H0UPS7</accession>
<evidence type="ECO:0000256" key="3">
    <source>
        <dbReference type="ARBA" id="ARBA00022490"/>
    </source>
</evidence>
<feature type="domain" description="DNA polymerase III beta sliding clamp C-terminal" evidence="12">
    <location>
        <begin position="249"/>
        <end position="368"/>
    </location>
</feature>
<dbReference type="PANTHER" id="PTHR30478:SF0">
    <property type="entry name" value="BETA SLIDING CLAMP"/>
    <property type="match status" value="1"/>
</dbReference>
<keyword evidence="3 9" id="KW-0963">Cytoplasm</keyword>
<dbReference type="Proteomes" id="UP000229615">
    <property type="component" value="Unassembled WGS sequence"/>
</dbReference>
<dbReference type="AlphaFoldDB" id="A0A2H0UPS7"/>
<evidence type="ECO:0000256" key="9">
    <source>
        <dbReference type="PIRNR" id="PIRNR000804"/>
    </source>
</evidence>
<dbReference type="SUPFAM" id="SSF55979">
    <property type="entry name" value="DNA clamp"/>
    <property type="match status" value="3"/>
</dbReference>
<dbReference type="GO" id="GO:0005737">
    <property type="term" value="C:cytoplasm"/>
    <property type="evidence" value="ECO:0007669"/>
    <property type="project" value="UniProtKB-SubCell"/>
</dbReference>
<evidence type="ECO:0000313" key="14">
    <source>
        <dbReference type="Proteomes" id="UP000229615"/>
    </source>
</evidence>
<evidence type="ECO:0000313" key="13">
    <source>
        <dbReference type="EMBL" id="PIR88391.1"/>
    </source>
</evidence>
<dbReference type="GO" id="GO:0006271">
    <property type="term" value="P:DNA strand elongation involved in DNA replication"/>
    <property type="evidence" value="ECO:0007669"/>
    <property type="project" value="TreeGrafter"/>
</dbReference>
<dbReference type="InterPro" id="IPR046938">
    <property type="entry name" value="DNA_clamp_sf"/>
</dbReference>
<reference evidence="14" key="1">
    <citation type="submission" date="2017-09" db="EMBL/GenBank/DDBJ databases">
        <title>Depth-based differentiation of microbial function through sediment-hosted aquifers and enrichment of novel symbionts in the deep terrestrial subsurface.</title>
        <authorList>
            <person name="Probst A.J."/>
            <person name="Ladd B."/>
            <person name="Jarett J.K."/>
            <person name="Geller-Mcgrath D.E."/>
            <person name="Sieber C.M.K."/>
            <person name="Emerson J.B."/>
            <person name="Anantharaman K."/>
            <person name="Thomas B.C."/>
            <person name="Malmstrom R."/>
            <person name="Stieglmeier M."/>
            <person name="Klingl A."/>
            <person name="Woyke T."/>
            <person name="Ryan C.M."/>
            <person name="Banfield J.F."/>
        </authorList>
    </citation>
    <scope>NUCLEOTIDE SEQUENCE [LARGE SCALE GENOMIC DNA]</scope>
</reference>
<dbReference type="GO" id="GO:0003677">
    <property type="term" value="F:DNA binding"/>
    <property type="evidence" value="ECO:0007669"/>
    <property type="project" value="UniProtKB-UniRule"/>
</dbReference>
<dbReference type="PIRSF" id="PIRSF000804">
    <property type="entry name" value="DNA_pol_III_b"/>
    <property type="match status" value="1"/>
</dbReference>
<proteinExistence type="inferred from homology"/>
<dbReference type="SMART" id="SM00480">
    <property type="entry name" value="POL3Bc"/>
    <property type="match status" value="1"/>
</dbReference>
<dbReference type="Pfam" id="PF00712">
    <property type="entry name" value="DNA_pol3_beta"/>
    <property type="match status" value="1"/>
</dbReference>
<dbReference type="PANTHER" id="PTHR30478">
    <property type="entry name" value="DNA POLYMERASE III SUBUNIT BETA"/>
    <property type="match status" value="1"/>
</dbReference>
<dbReference type="NCBIfam" id="TIGR00663">
    <property type="entry name" value="dnan"/>
    <property type="match status" value="1"/>
</dbReference>
<dbReference type="EMBL" id="PFBB01000027">
    <property type="protein sequence ID" value="PIR88391.1"/>
    <property type="molecule type" value="Genomic_DNA"/>
</dbReference>
<dbReference type="Gene3D" id="3.10.150.10">
    <property type="entry name" value="DNA Polymerase III, subunit A, domain 2"/>
    <property type="match status" value="1"/>
</dbReference>
<dbReference type="Gene3D" id="3.70.10.10">
    <property type="match status" value="1"/>
</dbReference>
<keyword evidence="7 9" id="KW-0239">DNA-directed DNA polymerase</keyword>
<dbReference type="GO" id="GO:0003887">
    <property type="term" value="F:DNA-directed DNA polymerase activity"/>
    <property type="evidence" value="ECO:0007669"/>
    <property type="project" value="UniProtKB-UniRule"/>
</dbReference>
<dbReference type="CDD" id="cd00140">
    <property type="entry name" value="beta_clamp"/>
    <property type="match status" value="1"/>
</dbReference>
<feature type="domain" description="DNA polymerase III beta sliding clamp N-terminal" evidence="10">
    <location>
        <begin position="1"/>
        <end position="117"/>
    </location>
</feature>
<dbReference type="Pfam" id="PF02768">
    <property type="entry name" value="DNA_pol3_beta_3"/>
    <property type="match status" value="1"/>
</dbReference>
<dbReference type="InterPro" id="IPR022637">
    <property type="entry name" value="DNA_polIII_beta_cen"/>
</dbReference>
<evidence type="ECO:0000256" key="8">
    <source>
        <dbReference type="ARBA" id="ARBA00023125"/>
    </source>
</evidence>
<keyword evidence="6 9" id="KW-0235">DNA replication</keyword>
<feature type="domain" description="DNA polymerase III beta sliding clamp central" evidence="11">
    <location>
        <begin position="129"/>
        <end position="245"/>
    </location>
</feature>
<dbReference type="GO" id="GO:0008408">
    <property type="term" value="F:3'-5' exonuclease activity"/>
    <property type="evidence" value="ECO:0007669"/>
    <property type="project" value="InterPro"/>
</dbReference>
<evidence type="ECO:0000256" key="1">
    <source>
        <dbReference type="ARBA" id="ARBA00004496"/>
    </source>
</evidence>
<protein>
    <recommendedName>
        <fullName evidence="9">Beta sliding clamp</fullName>
    </recommendedName>
</protein>
<evidence type="ECO:0000259" key="11">
    <source>
        <dbReference type="Pfam" id="PF02767"/>
    </source>
</evidence>
<organism evidence="13 14">
    <name type="scientific">Candidatus Harrisonbacteria bacterium CG10_big_fil_rev_8_21_14_0_10_44_23</name>
    <dbReference type="NCBI Taxonomy" id="1974585"/>
    <lineage>
        <taxon>Bacteria</taxon>
        <taxon>Candidatus Harrisoniibacteriota</taxon>
    </lineage>
</organism>
<keyword evidence="4 9" id="KW-0808">Transferase</keyword>
<evidence type="ECO:0000256" key="4">
    <source>
        <dbReference type="ARBA" id="ARBA00022679"/>
    </source>
</evidence>
<comment type="subcellular location">
    <subcellularLocation>
        <location evidence="1 9">Cytoplasm</location>
    </subcellularLocation>
</comment>